<proteinExistence type="inferred from homology"/>
<name>K0K802_WICCF</name>
<comment type="caution">
    <text evidence="8">The sequence shown here is derived from an EMBL/GenBank/DDBJ whole genome shotgun (WGS) entry which is preliminary data.</text>
</comment>
<evidence type="ECO:0000256" key="1">
    <source>
        <dbReference type="ARBA" id="ARBA00003875"/>
    </source>
</evidence>
<gene>
    <name evidence="8" type="ORF">BN7_479</name>
</gene>
<comment type="similarity">
    <text evidence="5">Belongs to the COX23 family.</text>
</comment>
<protein>
    <recommendedName>
        <fullName evidence="6">Cytochrome c oxidase-assembly factor COX23, mitochondrial</fullName>
    </recommendedName>
</protein>
<dbReference type="PROSITE" id="PS51808">
    <property type="entry name" value="CHCH"/>
    <property type="match status" value="1"/>
</dbReference>
<dbReference type="SUPFAM" id="SSF47072">
    <property type="entry name" value="Cysteine alpha-hairpin motif"/>
    <property type="match status" value="1"/>
</dbReference>
<feature type="compositionally biased region" description="Basic and acidic residues" evidence="7">
    <location>
        <begin position="1"/>
        <end position="21"/>
    </location>
</feature>
<keyword evidence="3" id="KW-0496">Mitochondrion</keyword>
<evidence type="ECO:0000256" key="3">
    <source>
        <dbReference type="ARBA" id="ARBA00023128"/>
    </source>
</evidence>
<evidence type="ECO:0000313" key="8">
    <source>
        <dbReference type="EMBL" id="CCH40945.1"/>
    </source>
</evidence>
<dbReference type="Proteomes" id="UP000009328">
    <property type="component" value="Unassembled WGS sequence"/>
</dbReference>
<feature type="region of interest" description="Disordered" evidence="7">
    <location>
        <begin position="1"/>
        <end position="26"/>
    </location>
</feature>
<evidence type="ECO:0000313" key="9">
    <source>
        <dbReference type="Proteomes" id="UP000009328"/>
    </source>
</evidence>
<reference evidence="8 9" key="1">
    <citation type="journal article" date="2012" name="Eukaryot. Cell">
        <title>Draft genome sequence of Wickerhamomyces ciferrii NRRL Y-1031 F-60-10.</title>
        <authorList>
            <person name="Schneider J."/>
            <person name="Andrea H."/>
            <person name="Blom J."/>
            <person name="Jaenicke S."/>
            <person name="Ruckert C."/>
            <person name="Schorsch C."/>
            <person name="Szczepanowski R."/>
            <person name="Farwick M."/>
            <person name="Goesmann A."/>
            <person name="Puhler A."/>
            <person name="Schaffer S."/>
            <person name="Tauch A."/>
            <person name="Kohler T."/>
            <person name="Brinkrolf K."/>
        </authorList>
    </citation>
    <scope>NUCLEOTIDE SEQUENCE [LARGE SCALE GENOMIC DNA]</scope>
    <source>
        <strain evidence="9">ATCC 14091 / BCRC 22168 / CBS 111 / JCM 3599 / NBRC 0793 / NRRL Y-1031 F-60-10</strain>
    </source>
</reference>
<comment type="function">
    <text evidence="1">Required for the assembly of cytochrome c oxidase.</text>
</comment>
<accession>K0K802</accession>
<sequence>MSEVPKDSSKTDSKTDSKTTPKVDPNIQQEVDKVNFTQGSINEYKFYPDNPTSEYNIQNFANKGPSKFYDPCSQTSAMSIKCLEQNNFDRSMCTEYFKAYRECKKEWMARRRGDKMTDRAW</sequence>
<dbReference type="InterPro" id="IPR009069">
    <property type="entry name" value="Cys_alpha_HP_mot_SF"/>
</dbReference>
<evidence type="ECO:0000256" key="4">
    <source>
        <dbReference type="ARBA" id="ARBA00023157"/>
    </source>
</evidence>
<dbReference type="PANTHER" id="PTHR46811">
    <property type="entry name" value="COILED-COIL-HELIX-COILED-COIL-HELIX DOMAIN-CONTAINING PROTEIN 7"/>
    <property type="match status" value="1"/>
</dbReference>
<keyword evidence="9" id="KW-1185">Reference proteome</keyword>
<dbReference type="GO" id="GO:0005758">
    <property type="term" value="C:mitochondrial intermembrane space"/>
    <property type="evidence" value="ECO:0007669"/>
    <property type="project" value="UniProtKB-SubCell"/>
</dbReference>
<evidence type="ECO:0000256" key="5">
    <source>
        <dbReference type="ARBA" id="ARBA00038264"/>
    </source>
</evidence>
<dbReference type="InterPro" id="IPR051040">
    <property type="entry name" value="COX23"/>
</dbReference>
<keyword evidence="4" id="KW-1015">Disulfide bond</keyword>
<evidence type="ECO:0000256" key="7">
    <source>
        <dbReference type="SAM" id="MobiDB-lite"/>
    </source>
</evidence>
<evidence type="ECO:0000256" key="6">
    <source>
        <dbReference type="ARBA" id="ARBA00041104"/>
    </source>
</evidence>
<dbReference type="FunCoup" id="K0K802">
    <property type="interactions" value="16"/>
</dbReference>
<organism evidence="8 9">
    <name type="scientific">Wickerhamomyces ciferrii (strain ATCC 14091 / BCRC 22168 / CBS 111 / JCM 3599 / NBRC 0793 / NRRL Y-1031 F-60-10)</name>
    <name type="common">Yeast</name>
    <name type="synonym">Pichia ciferrii</name>
    <dbReference type="NCBI Taxonomy" id="1206466"/>
    <lineage>
        <taxon>Eukaryota</taxon>
        <taxon>Fungi</taxon>
        <taxon>Dikarya</taxon>
        <taxon>Ascomycota</taxon>
        <taxon>Saccharomycotina</taxon>
        <taxon>Saccharomycetes</taxon>
        <taxon>Phaffomycetales</taxon>
        <taxon>Wickerhamomycetaceae</taxon>
        <taxon>Wickerhamomyces</taxon>
    </lineage>
</organism>
<dbReference type="eggNOG" id="KOG4618">
    <property type="taxonomic scope" value="Eukaryota"/>
</dbReference>
<comment type="subcellular location">
    <subcellularLocation>
        <location evidence="2">Mitochondrion intermembrane space</location>
    </subcellularLocation>
</comment>
<dbReference type="EMBL" id="CAIF01000008">
    <property type="protein sequence ID" value="CCH40945.1"/>
    <property type="molecule type" value="Genomic_DNA"/>
</dbReference>
<dbReference type="GO" id="GO:0033108">
    <property type="term" value="P:mitochondrial respiratory chain complex assembly"/>
    <property type="evidence" value="ECO:0007669"/>
    <property type="project" value="TreeGrafter"/>
</dbReference>
<dbReference type="AlphaFoldDB" id="K0K802"/>
<dbReference type="PANTHER" id="PTHR46811:SF1">
    <property type="entry name" value="COILED-COIL-HELIX-COILED-COIL-HELIX DOMAIN-CONTAINING PROTEIN 7"/>
    <property type="match status" value="1"/>
</dbReference>
<dbReference type="InParanoid" id="K0K802"/>
<dbReference type="STRING" id="1206466.K0K802"/>
<evidence type="ECO:0000256" key="2">
    <source>
        <dbReference type="ARBA" id="ARBA00004569"/>
    </source>
</evidence>
<dbReference type="HOGENOM" id="CLU_153383_1_0_1"/>
<dbReference type="Gene3D" id="1.10.287.1130">
    <property type="entry name" value="CytochromE C oxidase copper chaperone"/>
    <property type="match status" value="1"/>
</dbReference>